<dbReference type="PANTHER" id="PTHR39600">
    <property type="entry name" value="PEPTIDASE INHIBITOR I78 FAMILY PROTEIN"/>
    <property type="match status" value="1"/>
</dbReference>
<reference evidence="1 2" key="1">
    <citation type="submission" date="2016-12" db="EMBL/GenBank/DDBJ databases">
        <title>The draft genome sequence of HSLHS2.</title>
        <authorList>
            <person name="Hu D."/>
            <person name="Wang L."/>
            <person name="Shao Z."/>
        </authorList>
    </citation>
    <scope>NUCLEOTIDE SEQUENCE [LARGE SCALE GENOMIC DNA]</scope>
    <source>
        <strain evidence="1">MCCC 1A06712</strain>
    </source>
</reference>
<dbReference type="PANTHER" id="PTHR39600:SF1">
    <property type="entry name" value="PEPTIDASE INHIBITOR I78 FAMILY PROTEIN"/>
    <property type="match status" value="1"/>
</dbReference>
<dbReference type="InterPro" id="IPR021719">
    <property type="entry name" value="Prot_inh_I78"/>
</dbReference>
<dbReference type="OrthoDB" id="8724542at2"/>
<sequence>MTQTRWIIAFFALGLAGCLKSAPELARLPEVGADTCQGAQYAGLLDQDQTALERVLIMRQIRIIRPGDMVTMDYRAERINFAIGEQGQISRIYCG</sequence>
<dbReference type="EMBL" id="MSPP01000002">
    <property type="protein sequence ID" value="OUD09825.1"/>
    <property type="molecule type" value="Genomic_DNA"/>
</dbReference>
<name>A0A251X0B3_9RHOB</name>
<proteinExistence type="predicted"/>
<keyword evidence="2" id="KW-1185">Reference proteome</keyword>
<organism evidence="1 2">
    <name type="scientific">Marivivens niveibacter</name>
    <dbReference type="NCBI Taxonomy" id="1930667"/>
    <lineage>
        <taxon>Bacteria</taxon>
        <taxon>Pseudomonadati</taxon>
        <taxon>Pseudomonadota</taxon>
        <taxon>Alphaproteobacteria</taxon>
        <taxon>Rhodobacterales</taxon>
        <taxon>Paracoccaceae</taxon>
        <taxon>Marivivens group</taxon>
        <taxon>Marivivens</taxon>
    </lineage>
</organism>
<evidence type="ECO:0000313" key="2">
    <source>
        <dbReference type="Proteomes" id="UP000194664"/>
    </source>
</evidence>
<dbReference type="RefSeq" id="WP_086451163.1">
    <property type="nucleotide sequence ID" value="NZ_MSPP01000002.1"/>
</dbReference>
<accession>A0A251X0B3</accession>
<dbReference type="AlphaFoldDB" id="A0A251X0B3"/>
<dbReference type="Proteomes" id="UP000194664">
    <property type="component" value="Unassembled WGS sequence"/>
</dbReference>
<protein>
    <recommendedName>
        <fullName evidence="3">Peptidase inhibitor I78 family protein</fullName>
    </recommendedName>
</protein>
<dbReference type="Gene3D" id="3.30.10.10">
    <property type="entry name" value="Trypsin Inhibitor V, subunit A"/>
    <property type="match status" value="1"/>
</dbReference>
<evidence type="ECO:0000313" key="1">
    <source>
        <dbReference type="EMBL" id="OUD09825.1"/>
    </source>
</evidence>
<dbReference type="Pfam" id="PF11720">
    <property type="entry name" value="Inhibitor_I78"/>
    <property type="match status" value="1"/>
</dbReference>
<comment type="caution">
    <text evidence="1">The sequence shown here is derived from an EMBL/GenBank/DDBJ whole genome shotgun (WGS) entry which is preliminary data.</text>
</comment>
<evidence type="ECO:0008006" key="3">
    <source>
        <dbReference type="Google" id="ProtNLM"/>
    </source>
</evidence>
<gene>
    <name evidence="1" type="ORF">BVC71_08345</name>
</gene>
<dbReference type="PROSITE" id="PS51257">
    <property type="entry name" value="PROKAR_LIPOPROTEIN"/>
    <property type="match status" value="1"/>
</dbReference>